<dbReference type="KEGG" id="mbd:MEBOL_004600"/>
<proteinExistence type="predicted"/>
<feature type="transmembrane region" description="Helical" evidence="1">
    <location>
        <begin position="12"/>
        <end position="33"/>
    </location>
</feature>
<keyword evidence="3" id="KW-1185">Reference proteome</keyword>
<organism evidence="2 3">
    <name type="scientific">Melittangium boletus DSM 14713</name>
    <dbReference type="NCBI Taxonomy" id="1294270"/>
    <lineage>
        <taxon>Bacteria</taxon>
        <taxon>Pseudomonadati</taxon>
        <taxon>Myxococcota</taxon>
        <taxon>Myxococcia</taxon>
        <taxon>Myxococcales</taxon>
        <taxon>Cystobacterineae</taxon>
        <taxon>Archangiaceae</taxon>
        <taxon>Melittangium</taxon>
    </lineage>
</organism>
<sequence length="262" mass="27101">MKRTRRNTGFTIVEMATVVGIIAVLAALSYAALEVLPQRTRLTGGALEFSAVISSARSHAYGRNQRVAVILNADGPNLGDPIRYWVVVDNWSNLIQTLAANPDWQTLNDLKPGAPAPAGSSYTVFDSGNFNASVRVLNMGFASAVTGVKAKGCKEALTDKIGLAKGPSVGVSETFPPPFCFVPDNSACTFCSGDGTSGKPLRGVVLFEPDGSVSFANATGVVSPEGAASLVLRATGTGGAESAQAIVMTNTGLVRTFSASAR</sequence>
<dbReference type="InterPro" id="IPR012902">
    <property type="entry name" value="N_methyl_site"/>
</dbReference>
<evidence type="ECO:0008006" key="4">
    <source>
        <dbReference type="Google" id="ProtNLM"/>
    </source>
</evidence>
<reference evidence="2 3" key="1">
    <citation type="submission" date="2017-06" db="EMBL/GenBank/DDBJ databases">
        <authorList>
            <person name="Kim H.J."/>
            <person name="Triplett B.A."/>
        </authorList>
    </citation>
    <scope>NUCLEOTIDE SEQUENCE [LARGE SCALE GENOMIC DNA]</scope>
    <source>
        <strain evidence="2 3">DSM 14713</strain>
    </source>
</reference>
<evidence type="ECO:0000256" key="1">
    <source>
        <dbReference type="SAM" id="Phobius"/>
    </source>
</evidence>
<dbReference type="InterPro" id="IPR045584">
    <property type="entry name" value="Pilin-like"/>
</dbReference>
<keyword evidence="1" id="KW-0472">Membrane</keyword>
<dbReference type="Gene3D" id="3.30.700.10">
    <property type="entry name" value="Glycoprotein, Type 4 Pilin"/>
    <property type="match status" value="1"/>
</dbReference>
<gene>
    <name evidence="2" type="ORF">MEBOL_004600</name>
</gene>
<dbReference type="Proteomes" id="UP000217289">
    <property type="component" value="Chromosome"/>
</dbReference>
<dbReference type="OrthoDB" id="5505624at2"/>
<dbReference type="EMBL" id="CP022163">
    <property type="protein sequence ID" value="ATB31138.1"/>
    <property type="molecule type" value="Genomic_DNA"/>
</dbReference>
<dbReference type="AlphaFoldDB" id="A0A250IIP2"/>
<keyword evidence="1" id="KW-0812">Transmembrane</keyword>
<protein>
    <recommendedName>
        <fullName evidence="4">Prepilin-type N-terminal cleavage/methylation domain-containing protein</fullName>
    </recommendedName>
</protein>
<accession>A0A250IIP2</accession>
<name>A0A250IIP2_9BACT</name>
<evidence type="ECO:0000313" key="2">
    <source>
        <dbReference type="EMBL" id="ATB31138.1"/>
    </source>
</evidence>
<keyword evidence="1" id="KW-1133">Transmembrane helix</keyword>
<dbReference type="NCBIfam" id="TIGR02532">
    <property type="entry name" value="IV_pilin_GFxxxE"/>
    <property type="match status" value="1"/>
</dbReference>
<dbReference type="RefSeq" id="WP_095979502.1">
    <property type="nucleotide sequence ID" value="NZ_CP022163.1"/>
</dbReference>
<evidence type="ECO:0000313" key="3">
    <source>
        <dbReference type="Proteomes" id="UP000217289"/>
    </source>
</evidence>
<dbReference type="SUPFAM" id="SSF54523">
    <property type="entry name" value="Pili subunits"/>
    <property type="match status" value="1"/>
</dbReference>